<feature type="region of interest" description="Disordered" evidence="1">
    <location>
        <begin position="24"/>
        <end position="60"/>
    </location>
</feature>
<evidence type="ECO:0008006" key="5">
    <source>
        <dbReference type="Google" id="ProtNLM"/>
    </source>
</evidence>
<feature type="signal peptide" evidence="2">
    <location>
        <begin position="1"/>
        <end position="18"/>
    </location>
</feature>
<dbReference type="AlphaFoldDB" id="A0A3N0DV44"/>
<protein>
    <recommendedName>
        <fullName evidence="5">Lipoprotein</fullName>
    </recommendedName>
</protein>
<evidence type="ECO:0000256" key="1">
    <source>
        <dbReference type="SAM" id="MobiDB-lite"/>
    </source>
</evidence>
<sequence>MARTGARILALTAAAVLAVTVTGCGSKDSSDGKKASGPSTPATSTTPATPTVPATPDFAKQPPGIIVKDAIDAMSKVHKIRLTGTFIDDGKHLDLDVRTDGAGNCAGKLTQDGATTQFVATKRATYLKGDREFWKQSVGKDAATTISYLHGRWAKVEASKEFANLCNVGTLIAQAGGKVSGDPADSDGTVSAVQTYHGQDVIEVSDSQGSETYSFLVEVAEPHRVLRLDSETKNDPGSLRFVYDNIPAVVVPAAQDSVAFGG</sequence>
<name>A0A3N0DV44_9ACTN</name>
<dbReference type="EMBL" id="RJSG01000002">
    <property type="protein sequence ID" value="RNL79494.1"/>
    <property type="molecule type" value="Genomic_DNA"/>
</dbReference>
<evidence type="ECO:0000313" key="3">
    <source>
        <dbReference type="EMBL" id="RNL79494.1"/>
    </source>
</evidence>
<feature type="compositionally biased region" description="Low complexity" evidence="1">
    <location>
        <begin position="35"/>
        <end position="56"/>
    </location>
</feature>
<keyword evidence="2" id="KW-0732">Signal</keyword>
<organism evidence="3 4">
    <name type="scientific">Nocardioides marmorisolisilvae</name>
    <dbReference type="NCBI Taxonomy" id="1542737"/>
    <lineage>
        <taxon>Bacteria</taxon>
        <taxon>Bacillati</taxon>
        <taxon>Actinomycetota</taxon>
        <taxon>Actinomycetes</taxon>
        <taxon>Propionibacteriales</taxon>
        <taxon>Nocardioidaceae</taxon>
        <taxon>Nocardioides</taxon>
    </lineage>
</organism>
<keyword evidence="4" id="KW-1185">Reference proteome</keyword>
<dbReference type="Proteomes" id="UP000277094">
    <property type="component" value="Unassembled WGS sequence"/>
</dbReference>
<comment type="caution">
    <text evidence="3">The sequence shown here is derived from an EMBL/GenBank/DDBJ whole genome shotgun (WGS) entry which is preliminary data.</text>
</comment>
<accession>A0A3N0DV44</accession>
<feature type="chain" id="PRO_5039252366" description="Lipoprotein" evidence="2">
    <location>
        <begin position="19"/>
        <end position="262"/>
    </location>
</feature>
<dbReference type="OrthoDB" id="3780642at2"/>
<evidence type="ECO:0000313" key="4">
    <source>
        <dbReference type="Proteomes" id="UP000277094"/>
    </source>
</evidence>
<gene>
    <name evidence="3" type="ORF">EFL95_10955</name>
</gene>
<reference evidence="3 4" key="1">
    <citation type="submission" date="2018-11" db="EMBL/GenBank/DDBJ databases">
        <authorList>
            <person name="Li F."/>
        </authorList>
    </citation>
    <scope>NUCLEOTIDE SEQUENCE [LARGE SCALE GENOMIC DNA]</scope>
    <source>
        <strain evidence="3 4">KIS18-7</strain>
    </source>
</reference>
<dbReference type="PROSITE" id="PS51257">
    <property type="entry name" value="PROKAR_LIPOPROTEIN"/>
    <property type="match status" value="1"/>
</dbReference>
<proteinExistence type="predicted"/>
<evidence type="ECO:0000256" key="2">
    <source>
        <dbReference type="SAM" id="SignalP"/>
    </source>
</evidence>
<dbReference type="RefSeq" id="WP_123233996.1">
    <property type="nucleotide sequence ID" value="NZ_RJSG01000002.1"/>
</dbReference>